<reference evidence="2 3" key="1">
    <citation type="submission" date="2019-03" db="EMBL/GenBank/DDBJ databases">
        <title>Novel species of Flavobacterium.</title>
        <authorList>
            <person name="Liu Q."/>
            <person name="Xin Y.-H."/>
        </authorList>
    </citation>
    <scope>NUCLEOTIDE SEQUENCE [LARGE SCALE GENOMIC DNA]</scope>
    <source>
        <strain evidence="2 3">LB2P22</strain>
    </source>
</reference>
<keyword evidence="3" id="KW-1185">Reference proteome</keyword>
<evidence type="ECO:0000313" key="3">
    <source>
        <dbReference type="Proteomes" id="UP000294685"/>
    </source>
</evidence>
<comment type="caution">
    <text evidence="2">The sequence shown here is derived from an EMBL/GenBank/DDBJ whole genome shotgun (WGS) entry which is preliminary data.</text>
</comment>
<dbReference type="EMBL" id="SMLH01000001">
    <property type="protein sequence ID" value="TDE31169.1"/>
    <property type="molecule type" value="Genomic_DNA"/>
</dbReference>
<gene>
    <name evidence="2" type="ORF">E0I61_00260</name>
</gene>
<feature type="chain" id="PRO_5047075172" evidence="1">
    <location>
        <begin position="19"/>
        <end position="901"/>
    </location>
</feature>
<organism evidence="2 3">
    <name type="scientific">Flavobacterium ranwuense</name>
    <dbReference type="NCBI Taxonomy" id="2541725"/>
    <lineage>
        <taxon>Bacteria</taxon>
        <taxon>Pseudomonadati</taxon>
        <taxon>Bacteroidota</taxon>
        <taxon>Flavobacteriia</taxon>
        <taxon>Flavobacteriales</taxon>
        <taxon>Flavobacteriaceae</taxon>
        <taxon>Flavobacterium</taxon>
    </lineage>
</organism>
<feature type="signal peptide" evidence="1">
    <location>
        <begin position="1"/>
        <end position="18"/>
    </location>
</feature>
<proteinExistence type="predicted"/>
<name>A0ABY2DV04_9FLAO</name>
<dbReference type="Proteomes" id="UP000294685">
    <property type="component" value="Unassembled WGS sequence"/>
</dbReference>
<accession>A0ABY2DV04</accession>
<evidence type="ECO:0000313" key="2">
    <source>
        <dbReference type="EMBL" id="TDE31169.1"/>
    </source>
</evidence>
<dbReference type="InterPro" id="IPR008969">
    <property type="entry name" value="CarboxyPept-like_regulatory"/>
</dbReference>
<evidence type="ECO:0000256" key="1">
    <source>
        <dbReference type="SAM" id="SignalP"/>
    </source>
</evidence>
<keyword evidence="2" id="KW-0675">Receptor</keyword>
<dbReference type="Pfam" id="PF13715">
    <property type="entry name" value="CarbopepD_reg_2"/>
    <property type="match status" value="1"/>
</dbReference>
<keyword evidence="1" id="KW-0732">Signal</keyword>
<sequence>MKNTILIALFLITSISFAQSVKLEGLITDSKTVGLEMANVMAVNKATKGMDSYAITNDKGKFVLNLKPNTAYSLKISYLGMQNKELDITTTSENSIKSIVLEEGGIELDGVEIVREMPVSIKGDTIVYNADSFKSGTERKLEDLLKKLPGVEVNADGEVEVEGKRVTKLMVEGKDFFDGDTKLGVKNIPADAIDKIQVLRNYSEIGALKGVENNQDNIAMNIKLKSGKKNFWFGDMTAGIGVAHEESRYLINPKLFYYNPKYSINLITNFNNIGELPLTVQDYFKFTGGFRGMMQKGGSSFNVSSNDLGISLLRNNRAKEIETKFGATNFSYNVNKAWTLSGFGILSSSETDLETKSQTNILQPNSSEILSTENRQETANQKSNLGLFKLSSSYKPTTKFQFDYDVLAKLSKQDENNSLLRESIVNNNNATTENINTLKKQDPISVNQNLSLYYTQSDKNIFAFEMQHLYQEEDPFYNANLQSQPFNLADYISGQNRNNINQSRFVKTNKIDAKLDYYYMVTPKSNINVTLGNTYSHQNFNSSIFQILDNETVNNLDDVANTNDVNYNFNDTFLGLHYKILSGKFTFTPGVSLHSYNMTNEQLGTNNSQNFFRALPDFLAIYQIKKSETLTYNFSYTNNFSDINQLAEGFIFSNYNSLTKGNRLLENATAQVHSLRYFKYNMFNFENITAFVNYSKRVDAIKTRAIFNGVNQTSSPFNSDFADETLSGNGSYGRSFLKNYKASLGASLNWSKFNNIQNNVLSTNESFTQNYTLKASTNYKNMPNLELGYNIVTNDYNNATFYTEKPFARLDYFFLNSFSFVTEYEFYHYYNNTKTVNNEYDFLSASLIYQKKGSKLEYKVSGTNLLNTTSLNDDNFSQFATRTSQYTVQPRYVIFSLKYNL</sequence>
<dbReference type="SUPFAM" id="SSF49464">
    <property type="entry name" value="Carboxypeptidase regulatory domain-like"/>
    <property type="match status" value="1"/>
</dbReference>
<protein>
    <submittedName>
        <fullName evidence="2">TonB-dependent receptor</fullName>
    </submittedName>
</protein>
<dbReference type="SUPFAM" id="SSF56935">
    <property type="entry name" value="Porins"/>
    <property type="match status" value="1"/>
</dbReference>
<dbReference type="RefSeq" id="WP_132068665.1">
    <property type="nucleotide sequence ID" value="NZ_SMLH01000001.1"/>
</dbReference>